<dbReference type="WBParaSite" id="SCUD_0000684301-mRNA-1">
    <property type="protein sequence ID" value="SCUD_0000684301-mRNA-1"/>
    <property type="gene ID" value="SCUD_0000684301"/>
</dbReference>
<feature type="region of interest" description="Disordered" evidence="1">
    <location>
        <begin position="1"/>
        <end position="22"/>
    </location>
</feature>
<keyword evidence="3" id="KW-1185">Reference proteome</keyword>
<evidence type="ECO:0000256" key="1">
    <source>
        <dbReference type="SAM" id="MobiDB-lite"/>
    </source>
</evidence>
<name>A0A183JVU8_9TREM</name>
<feature type="compositionally biased region" description="Basic and acidic residues" evidence="1">
    <location>
        <begin position="13"/>
        <end position="22"/>
    </location>
</feature>
<proteinExistence type="predicted"/>
<protein>
    <submittedName>
        <fullName evidence="2 4">Uncharacterized protein</fullName>
    </submittedName>
</protein>
<accession>A0A183JVU8</accession>
<reference evidence="4" key="1">
    <citation type="submission" date="2016-06" db="UniProtKB">
        <authorList>
            <consortium name="WormBaseParasite"/>
        </authorList>
    </citation>
    <scope>IDENTIFICATION</scope>
</reference>
<dbReference type="AlphaFoldDB" id="A0A183JVU8"/>
<evidence type="ECO:0000313" key="2">
    <source>
        <dbReference type="EMBL" id="VDP08180.1"/>
    </source>
</evidence>
<evidence type="ECO:0000313" key="3">
    <source>
        <dbReference type="Proteomes" id="UP000279833"/>
    </source>
</evidence>
<sequence>MRAQNNANIRYKSNRETGHGGEHEFGTCSSSGKFHSHNSCVFLNDESLKCSAVAYIWSVCRTTLSIATNDEQNLQFGF</sequence>
<reference evidence="2 3" key="2">
    <citation type="submission" date="2018-11" db="EMBL/GenBank/DDBJ databases">
        <authorList>
            <consortium name="Pathogen Informatics"/>
        </authorList>
    </citation>
    <scope>NUCLEOTIDE SEQUENCE [LARGE SCALE GENOMIC DNA]</scope>
    <source>
        <strain evidence="2">Dakar</strain>
        <strain evidence="3">Dakar, Senegal</strain>
    </source>
</reference>
<gene>
    <name evidence="2" type="ORF">SCUD_LOCUS6843</name>
</gene>
<evidence type="ECO:0000313" key="4">
    <source>
        <dbReference type="WBParaSite" id="SCUD_0000684301-mRNA-1"/>
    </source>
</evidence>
<organism evidence="4">
    <name type="scientific">Schistosoma curassoni</name>
    <dbReference type="NCBI Taxonomy" id="6186"/>
    <lineage>
        <taxon>Eukaryota</taxon>
        <taxon>Metazoa</taxon>
        <taxon>Spiralia</taxon>
        <taxon>Lophotrochozoa</taxon>
        <taxon>Platyhelminthes</taxon>
        <taxon>Trematoda</taxon>
        <taxon>Digenea</taxon>
        <taxon>Strigeidida</taxon>
        <taxon>Schistosomatoidea</taxon>
        <taxon>Schistosomatidae</taxon>
        <taxon>Schistosoma</taxon>
    </lineage>
</organism>
<dbReference type="Proteomes" id="UP000279833">
    <property type="component" value="Unassembled WGS sequence"/>
</dbReference>
<dbReference type="EMBL" id="UZAK01017629">
    <property type="protein sequence ID" value="VDP08180.1"/>
    <property type="molecule type" value="Genomic_DNA"/>
</dbReference>